<comment type="caution">
    <text evidence="5">The sequence shown here is derived from an EMBL/GenBank/DDBJ whole genome shotgun (WGS) entry which is preliminary data.</text>
</comment>
<organism evidence="5 6">
    <name type="scientific">Patella caerulea</name>
    <name type="common">Rayed Mediterranean limpet</name>
    <dbReference type="NCBI Taxonomy" id="87958"/>
    <lineage>
        <taxon>Eukaryota</taxon>
        <taxon>Metazoa</taxon>
        <taxon>Spiralia</taxon>
        <taxon>Lophotrochozoa</taxon>
        <taxon>Mollusca</taxon>
        <taxon>Gastropoda</taxon>
        <taxon>Patellogastropoda</taxon>
        <taxon>Patelloidea</taxon>
        <taxon>Patellidae</taxon>
        <taxon>Patella</taxon>
    </lineage>
</organism>
<keyword evidence="6" id="KW-1185">Reference proteome</keyword>
<evidence type="ECO:0000313" key="5">
    <source>
        <dbReference type="EMBL" id="KAK6180286.1"/>
    </source>
</evidence>
<comment type="similarity">
    <text evidence="1 3">Belongs to the CMC family.</text>
</comment>
<evidence type="ECO:0000256" key="2">
    <source>
        <dbReference type="ARBA" id="ARBA00023157"/>
    </source>
</evidence>
<dbReference type="AlphaFoldDB" id="A0AAN8JLY2"/>
<feature type="region of interest" description="Disordered" evidence="4">
    <location>
        <begin position="80"/>
        <end position="100"/>
    </location>
</feature>
<gene>
    <name evidence="5" type="ORF">SNE40_012471</name>
</gene>
<protein>
    <recommendedName>
        <fullName evidence="3">COX assembly mitochondrial protein</fullName>
    </recommendedName>
</protein>
<keyword evidence="2" id="KW-1015">Disulfide bond</keyword>
<dbReference type="Pfam" id="PF08583">
    <property type="entry name" value="Cmc1"/>
    <property type="match status" value="1"/>
</dbReference>
<dbReference type="PANTHER" id="PTHR21268:SF2">
    <property type="entry name" value="NADH DEHYDROGENASE [UBIQUINONE] IRON-SULFUR PROTEIN 5"/>
    <property type="match status" value="1"/>
</dbReference>
<dbReference type="Proteomes" id="UP001347796">
    <property type="component" value="Unassembled WGS sequence"/>
</dbReference>
<proteinExistence type="inferred from homology"/>
<dbReference type="PANTHER" id="PTHR21268">
    <property type="entry name" value="NADH DEHYDROGENASE [UBIQUINONE] IRON-SULFUR PROTEIN 5"/>
    <property type="match status" value="1"/>
</dbReference>
<evidence type="ECO:0000256" key="3">
    <source>
        <dbReference type="RuleBase" id="RU364104"/>
    </source>
</evidence>
<evidence type="ECO:0000256" key="4">
    <source>
        <dbReference type="SAM" id="MobiDB-lite"/>
    </source>
</evidence>
<sequence>MSTFNLNPVIYTDLTKRMQGWVTWQSGPCADFEMDLYRCGSRVGYGKVYEVCNKEREDMFECLNHSTQYQRYKIMQEERKKQGRPYLDPPPMHVPGFNKR</sequence>
<reference evidence="5 6" key="1">
    <citation type="submission" date="2024-01" db="EMBL/GenBank/DDBJ databases">
        <title>The genome of the rayed Mediterranean limpet Patella caerulea (Linnaeus, 1758).</title>
        <authorList>
            <person name="Anh-Thu Weber A."/>
            <person name="Halstead-Nussloch G."/>
        </authorList>
    </citation>
    <scope>NUCLEOTIDE SEQUENCE [LARGE SCALE GENOMIC DNA]</scope>
    <source>
        <strain evidence="5">AATW-2023a</strain>
        <tissue evidence="5">Whole specimen</tissue>
    </source>
</reference>
<evidence type="ECO:0000313" key="6">
    <source>
        <dbReference type="Proteomes" id="UP001347796"/>
    </source>
</evidence>
<dbReference type="EMBL" id="JAZGQO010000008">
    <property type="protein sequence ID" value="KAK6180286.1"/>
    <property type="molecule type" value="Genomic_DNA"/>
</dbReference>
<accession>A0AAN8JLY2</accession>
<dbReference type="GO" id="GO:0005739">
    <property type="term" value="C:mitochondrion"/>
    <property type="evidence" value="ECO:0007669"/>
    <property type="project" value="UniProtKB-SubCell"/>
</dbReference>
<comment type="subcellular location">
    <subcellularLocation>
        <location evidence="3">Mitochondrion</location>
    </subcellularLocation>
</comment>
<name>A0AAN8JLY2_PATCE</name>
<dbReference type="InterPro" id="IPR013892">
    <property type="entry name" value="Cyt_c_biogenesis_Cmc1-like"/>
</dbReference>
<evidence type="ECO:0000256" key="1">
    <source>
        <dbReference type="ARBA" id="ARBA00007347"/>
    </source>
</evidence>
<keyword evidence="3" id="KW-0496">Mitochondrion</keyword>